<dbReference type="Gene3D" id="1.10.10.10">
    <property type="entry name" value="Winged helix-like DNA-binding domain superfamily/Winged helix DNA-binding domain"/>
    <property type="match status" value="1"/>
</dbReference>
<keyword evidence="4" id="KW-0804">Transcription</keyword>
<protein>
    <recommendedName>
        <fullName evidence="5">HTH lysR-type domain-containing protein</fullName>
    </recommendedName>
</protein>
<evidence type="ECO:0000313" key="6">
    <source>
        <dbReference type="EMBL" id="SSC67651.1"/>
    </source>
</evidence>
<gene>
    <name evidence="6" type="ORF">RHIZ70_3359</name>
</gene>
<dbReference type="PANTHER" id="PTHR30126">
    <property type="entry name" value="HTH-TYPE TRANSCRIPTIONAL REGULATOR"/>
    <property type="match status" value="1"/>
</dbReference>
<dbReference type="STRING" id="1336235.GCA_000518785_00956"/>
<dbReference type="PROSITE" id="PS50931">
    <property type="entry name" value="HTH_LYSR"/>
    <property type="match status" value="1"/>
</dbReference>
<dbReference type="Proteomes" id="UP000254764">
    <property type="component" value="Unassembled WGS sequence"/>
</dbReference>
<name>A0A376AIJ5_9HYPH</name>
<dbReference type="InterPro" id="IPR005119">
    <property type="entry name" value="LysR_subst-bd"/>
</dbReference>
<dbReference type="RefSeq" id="WP_115670208.1">
    <property type="nucleotide sequence ID" value="NZ_UEYP01000004.1"/>
</dbReference>
<keyword evidence="2" id="KW-0805">Transcription regulation</keyword>
<proteinExistence type="inferred from homology"/>
<dbReference type="Gene3D" id="3.40.190.290">
    <property type="match status" value="1"/>
</dbReference>
<dbReference type="OrthoDB" id="196624at2"/>
<evidence type="ECO:0000256" key="3">
    <source>
        <dbReference type="ARBA" id="ARBA00023125"/>
    </source>
</evidence>
<dbReference type="InterPro" id="IPR036388">
    <property type="entry name" value="WH-like_DNA-bd_sf"/>
</dbReference>
<dbReference type="Pfam" id="PF03466">
    <property type="entry name" value="LysR_substrate"/>
    <property type="match status" value="1"/>
</dbReference>
<dbReference type="AlphaFoldDB" id="A0A376AIJ5"/>
<reference evidence="7" key="1">
    <citation type="submission" date="2018-07" db="EMBL/GenBank/DDBJ databases">
        <authorList>
            <person name="Peiro R."/>
            <person name="Begona"/>
            <person name="Cbmso G."/>
            <person name="Lopez M."/>
            <person name="Gonzalez S."/>
        </authorList>
    </citation>
    <scope>NUCLEOTIDE SEQUENCE [LARGE SCALE GENOMIC DNA]</scope>
</reference>
<dbReference type="InterPro" id="IPR036390">
    <property type="entry name" value="WH_DNA-bd_sf"/>
</dbReference>
<comment type="similarity">
    <text evidence="1">Belongs to the LysR transcriptional regulatory family.</text>
</comment>
<dbReference type="GO" id="GO:0000976">
    <property type="term" value="F:transcription cis-regulatory region binding"/>
    <property type="evidence" value="ECO:0007669"/>
    <property type="project" value="TreeGrafter"/>
</dbReference>
<evidence type="ECO:0000256" key="2">
    <source>
        <dbReference type="ARBA" id="ARBA00023015"/>
    </source>
</evidence>
<dbReference type="PANTHER" id="PTHR30126:SF91">
    <property type="entry name" value="LYSR FAMILY TRANSCRIPTIONAL REGULATOR"/>
    <property type="match status" value="1"/>
</dbReference>
<organism evidence="6 7">
    <name type="scientific">Ciceribacter selenitireducens ATCC BAA-1503</name>
    <dbReference type="NCBI Taxonomy" id="1336235"/>
    <lineage>
        <taxon>Bacteria</taxon>
        <taxon>Pseudomonadati</taxon>
        <taxon>Pseudomonadota</taxon>
        <taxon>Alphaproteobacteria</taxon>
        <taxon>Hyphomicrobiales</taxon>
        <taxon>Rhizobiaceae</taxon>
        <taxon>Ciceribacter</taxon>
    </lineage>
</organism>
<evidence type="ECO:0000256" key="1">
    <source>
        <dbReference type="ARBA" id="ARBA00009437"/>
    </source>
</evidence>
<dbReference type="InterPro" id="IPR000847">
    <property type="entry name" value="LysR_HTH_N"/>
</dbReference>
<accession>A0A376AIJ5</accession>
<evidence type="ECO:0000256" key="4">
    <source>
        <dbReference type="ARBA" id="ARBA00023163"/>
    </source>
</evidence>
<dbReference type="FunFam" id="1.10.10.10:FF:000001">
    <property type="entry name" value="LysR family transcriptional regulator"/>
    <property type="match status" value="1"/>
</dbReference>
<evidence type="ECO:0000259" key="5">
    <source>
        <dbReference type="PROSITE" id="PS50931"/>
    </source>
</evidence>
<feature type="domain" description="HTH lysR-type" evidence="5">
    <location>
        <begin position="5"/>
        <end position="63"/>
    </location>
</feature>
<dbReference type="EMBL" id="UEYP01000004">
    <property type="protein sequence ID" value="SSC67651.1"/>
    <property type="molecule type" value="Genomic_DNA"/>
</dbReference>
<dbReference type="SUPFAM" id="SSF53850">
    <property type="entry name" value="Periplasmic binding protein-like II"/>
    <property type="match status" value="1"/>
</dbReference>
<keyword evidence="3" id="KW-0238">DNA-binding</keyword>
<dbReference type="SUPFAM" id="SSF46785">
    <property type="entry name" value="Winged helix' DNA-binding domain"/>
    <property type="match status" value="1"/>
</dbReference>
<dbReference type="Pfam" id="PF00126">
    <property type="entry name" value="HTH_1"/>
    <property type="match status" value="1"/>
</dbReference>
<evidence type="ECO:0000313" key="7">
    <source>
        <dbReference type="Proteomes" id="UP000254764"/>
    </source>
</evidence>
<keyword evidence="7" id="KW-1185">Reference proteome</keyword>
<dbReference type="GO" id="GO:0003700">
    <property type="term" value="F:DNA-binding transcription factor activity"/>
    <property type="evidence" value="ECO:0007669"/>
    <property type="project" value="InterPro"/>
</dbReference>
<sequence length="327" mass="35636">MLPNPTLDQLQVFVAVAETGSFSAAARQLNRAQSVISYTIGNLEAQLQLTLLERSGSRQPVLTDAGRAILEDARRMISDLNSLRARSKALTQGLEGEVKLAVSVMVPDRLLVEVLRDFQESFETVRLRLTVGSPFLVSRLLDQGAIDVGIGGSMEMSTDALTSERIGVSFLTPVAARDHRLARLGRRLTTSDVREEIQIVVADSTAPSDGKDFNVFSRRTWRVSDMATKKQLIAGGLGWGGVPLAMLRDELASGEIVRLDVDAYETMDYPIFAAWPAASPPGPAAKWLVERFRDTLLRCPTSVSDALQLLHETPAHGAESGRLNRAV</sequence>